<dbReference type="CTD" id="25347173"/>
<dbReference type="PANTHER" id="PTHR31019">
    <property type="entry name" value="SMALL INTEGRAL MEMBRANE PROTEIN 14"/>
    <property type="match status" value="1"/>
</dbReference>
<evidence type="ECO:0000313" key="2">
    <source>
        <dbReference type="Proteomes" id="UP001303046"/>
    </source>
</evidence>
<dbReference type="PANTHER" id="PTHR31019:SF1">
    <property type="entry name" value="SMALL INTEGRAL MEMBRANE PROTEIN 14"/>
    <property type="match status" value="1"/>
</dbReference>
<evidence type="ECO:0000313" key="1">
    <source>
        <dbReference type="EMBL" id="KAK6741972.1"/>
    </source>
</evidence>
<dbReference type="KEGG" id="nai:NECAME_07143"/>
<gene>
    <name evidence="1" type="primary">Necator_chrIII.g10460</name>
    <name evidence="1" type="ORF">RB195_009695</name>
</gene>
<keyword evidence="2" id="KW-1185">Reference proteome</keyword>
<accession>A0ABR1CVR1</accession>
<name>A0ABR1CVR1_NECAM</name>
<comment type="caution">
    <text evidence="1">The sequence shown here is derived from an EMBL/GenBank/DDBJ whole genome shotgun (WGS) entry which is preliminary data.</text>
</comment>
<organism evidence="1 2">
    <name type="scientific">Necator americanus</name>
    <name type="common">Human hookworm</name>
    <dbReference type="NCBI Taxonomy" id="51031"/>
    <lineage>
        <taxon>Eukaryota</taxon>
        <taxon>Metazoa</taxon>
        <taxon>Ecdysozoa</taxon>
        <taxon>Nematoda</taxon>
        <taxon>Chromadorea</taxon>
        <taxon>Rhabditida</taxon>
        <taxon>Rhabditina</taxon>
        <taxon>Rhabditomorpha</taxon>
        <taxon>Strongyloidea</taxon>
        <taxon>Ancylostomatidae</taxon>
        <taxon>Bunostominae</taxon>
        <taxon>Necator</taxon>
    </lineage>
</organism>
<reference evidence="1 2" key="1">
    <citation type="submission" date="2023-08" db="EMBL/GenBank/DDBJ databases">
        <title>A Necator americanus chromosomal reference genome.</title>
        <authorList>
            <person name="Ilik V."/>
            <person name="Petrzelkova K.J."/>
            <person name="Pardy F."/>
            <person name="Fuh T."/>
            <person name="Niatou-Singa F.S."/>
            <person name="Gouil Q."/>
            <person name="Baker L."/>
            <person name="Ritchie M.E."/>
            <person name="Jex A.R."/>
            <person name="Gazzola D."/>
            <person name="Li H."/>
            <person name="Toshio Fujiwara R."/>
            <person name="Zhan B."/>
            <person name="Aroian R.V."/>
            <person name="Pafco B."/>
            <person name="Schwarz E.M."/>
        </authorList>
    </citation>
    <scope>NUCLEOTIDE SEQUENCE [LARGE SCALE GENOMIC DNA]</scope>
    <source>
        <strain evidence="1 2">Aroian</strain>
        <tissue evidence="1">Whole animal</tissue>
    </source>
</reference>
<dbReference type="EMBL" id="JAVFWL010000003">
    <property type="protein sequence ID" value="KAK6741972.1"/>
    <property type="molecule type" value="Genomic_DNA"/>
</dbReference>
<protein>
    <submittedName>
        <fullName evidence="1">Uncharacterized protein</fullName>
    </submittedName>
</protein>
<proteinExistence type="predicted"/>
<dbReference type="Pfam" id="PF11027">
    <property type="entry name" value="DUF2615"/>
    <property type="match status" value="1"/>
</dbReference>
<dbReference type="GO" id="GO:0005783">
    <property type="term" value="C:endoplasmic reticulum"/>
    <property type="evidence" value="ECO:0007669"/>
    <property type="project" value="TreeGrafter"/>
</dbReference>
<dbReference type="Proteomes" id="UP001303046">
    <property type="component" value="Unassembled WGS sequence"/>
</dbReference>
<sequence>MQRVLGRSRLDDAVRATLTLFTLSTEHRPVFLISRTPPTMGDDPCECLFNHEAAMRRLLSLLRDTQDYCTDSECLTDGGPTAIATNSILLWTMLWGFLALVLFFLRPNSMRSNGQGLGKPGPSNDRRDNQPPPPGVM</sequence>
<dbReference type="InterPro" id="IPR020309">
    <property type="entry name" value="Smim-14"/>
</dbReference>